<organism evidence="1 2">
    <name type="scientific">Cricetulus griseus</name>
    <name type="common">Chinese hamster</name>
    <name type="synonym">Cricetulus barabensis griseus</name>
    <dbReference type="NCBI Taxonomy" id="10029"/>
    <lineage>
        <taxon>Eukaryota</taxon>
        <taxon>Metazoa</taxon>
        <taxon>Chordata</taxon>
        <taxon>Craniata</taxon>
        <taxon>Vertebrata</taxon>
        <taxon>Euteleostomi</taxon>
        <taxon>Mammalia</taxon>
        <taxon>Eutheria</taxon>
        <taxon>Euarchontoglires</taxon>
        <taxon>Glires</taxon>
        <taxon>Rodentia</taxon>
        <taxon>Myomorpha</taxon>
        <taxon>Muroidea</taxon>
        <taxon>Cricetidae</taxon>
        <taxon>Cricetinae</taxon>
        <taxon>Cricetulus</taxon>
    </lineage>
</organism>
<dbReference type="EMBL" id="JH001195">
    <property type="protein sequence ID" value="EGW09936.1"/>
    <property type="molecule type" value="Genomic_DNA"/>
</dbReference>
<protein>
    <submittedName>
        <fullName evidence="1">Uncharacterized protein</fullName>
    </submittedName>
</protein>
<dbReference type="InParanoid" id="G3I3M6"/>
<name>G3I3M6_CRIGR</name>
<accession>G3I3M6</accession>
<evidence type="ECO:0000313" key="1">
    <source>
        <dbReference type="EMBL" id="EGW09936.1"/>
    </source>
</evidence>
<reference evidence="2" key="1">
    <citation type="journal article" date="2011" name="Nat. Biotechnol.">
        <title>The genomic sequence of the Chinese hamster ovary (CHO)-K1 cell line.</title>
        <authorList>
            <person name="Xu X."/>
            <person name="Nagarajan H."/>
            <person name="Lewis N.E."/>
            <person name="Pan S."/>
            <person name="Cai Z."/>
            <person name="Liu X."/>
            <person name="Chen W."/>
            <person name="Xie M."/>
            <person name="Wang W."/>
            <person name="Hammond S."/>
            <person name="Andersen M.R."/>
            <person name="Neff N."/>
            <person name="Passarelli B."/>
            <person name="Koh W."/>
            <person name="Fan H.C."/>
            <person name="Wang J."/>
            <person name="Gui Y."/>
            <person name="Lee K.H."/>
            <person name="Betenbaugh M.J."/>
            <person name="Quake S.R."/>
            <person name="Famili I."/>
            <person name="Palsson B.O."/>
            <person name="Wang J."/>
        </authorList>
    </citation>
    <scope>NUCLEOTIDE SEQUENCE [LARGE SCALE GENOMIC DNA]</scope>
    <source>
        <strain evidence="2">CHO K1 cell line</strain>
    </source>
</reference>
<sequence length="56" mass="6069">MYPLPHSVSLLGHSHLCGTCLIPTAQFSEQLSQNLPSSVSLLTTSIWPHDAQHSIS</sequence>
<dbReference type="AlphaFoldDB" id="G3I3M6"/>
<dbReference type="Proteomes" id="UP000001075">
    <property type="component" value="Unassembled WGS sequence"/>
</dbReference>
<gene>
    <name evidence="1" type="ORF">I79_018035</name>
</gene>
<proteinExistence type="predicted"/>
<evidence type="ECO:0000313" key="2">
    <source>
        <dbReference type="Proteomes" id="UP000001075"/>
    </source>
</evidence>